<evidence type="ECO:0000256" key="3">
    <source>
        <dbReference type="ARBA" id="ARBA00023125"/>
    </source>
</evidence>
<feature type="domain" description="HTH lysR-type" evidence="5">
    <location>
        <begin position="3"/>
        <end position="60"/>
    </location>
</feature>
<dbReference type="InterPro" id="IPR000847">
    <property type="entry name" value="LysR_HTH_N"/>
</dbReference>
<name>A0ABW0NUR8_9HYPH</name>
<comment type="similarity">
    <text evidence="1">Belongs to the LysR transcriptional regulatory family.</text>
</comment>
<organism evidence="6 7">
    <name type="scientific">Bosea massiliensis</name>
    <dbReference type="NCBI Taxonomy" id="151419"/>
    <lineage>
        <taxon>Bacteria</taxon>
        <taxon>Pseudomonadati</taxon>
        <taxon>Pseudomonadota</taxon>
        <taxon>Alphaproteobacteria</taxon>
        <taxon>Hyphomicrobiales</taxon>
        <taxon>Boseaceae</taxon>
        <taxon>Bosea</taxon>
    </lineage>
</organism>
<evidence type="ECO:0000313" key="6">
    <source>
        <dbReference type="EMBL" id="MFC5503763.1"/>
    </source>
</evidence>
<dbReference type="SUPFAM" id="SSF53850">
    <property type="entry name" value="Periplasmic binding protein-like II"/>
    <property type="match status" value="1"/>
</dbReference>
<dbReference type="PRINTS" id="PR00039">
    <property type="entry name" value="HTHLYSR"/>
</dbReference>
<accession>A0ABW0NUR8</accession>
<keyword evidence="7" id="KW-1185">Reference proteome</keyword>
<keyword evidence="3" id="KW-0238">DNA-binding</keyword>
<dbReference type="PROSITE" id="PS50931">
    <property type="entry name" value="HTH_LYSR"/>
    <property type="match status" value="1"/>
</dbReference>
<keyword evidence="2" id="KW-0805">Transcription regulation</keyword>
<dbReference type="Gene3D" id="3.40.190.290">
    <property type="match status" value="1"/>
</dbReference>
<dbReference type="CDD" id="cd08440">
    <property type="entry name" value="PBP2_LTTR_like_4"/>
    <property type="match status" value="1"/>
</dbReference>
<evidence type="ECO:0000259" key="5">
    <source>
        <dbReference type="PROSITE" id="PS50931"/>
    </source>
</evidence>
<reference evidence="7" key="1">
    <citation type="journal article" date="2019" name="Int. J. Syst. Evol. Microbiol.">
        <title>The Global Catalogue of Microorganisms (GCM) 10K type strain sequencing project: providing services to taxonomists for standard genome sequencing and annotation.</title>
        <authorList>
            <consortium name="The Broad Institute Genomics Platform"/>
            <consortium name="The Broad Institute Genome Sequencing Center for Infectious Disease"/>
            <person name="Wu L."/>
            <person name="Ma J."/>
        </authorList>
    </citation>
    <scope>NUCLEOTIDE SEQUENCE [LARGE SCALE GENOMIC DNA]</scope>
    <source>
        <strain evidence="7">CCUG 43117</strain>
    </source>
</reference>
<protein>
    <submittedName>
        <fullName evidence="6">LysR family transcriptional regulator</fullName>
    </submittedName>
</protein>
<dbReference type="Gene3D" id="1.10.10.10">
    <property type="entry name" value="Winged helix-like DNA-binding domain superfamily/Winged helix DNA-binding domain"/>
    <property type="match status" value="1"/>
</dbReference>
<dbReference type="InterPro" id="IPR005119">
    <property type="entry name" value="LysR_subst-bd"/>
</dbReference>
<evidence type="ECO:0000256" key="2">
    <source>
        <dbReference type="ARBA" id="ARBA00023015"/>
    </source>
</evidence>
<comment type="caution">
    <text evidence="6">The sequence shown here is derived from an EMBL/GenBank/DDBJ whole genome shotgun (WGS) entry which is preliminary data.</text>
</comment>
<dbReference type="PANTHER" id="PTHR30419">
    <property type="entry name" value="HTH-TYPE TRANSCRIPTIONAL REGULATOR YBHD"/>
    <property type="match status" value="1"/>
</dbReference>
<gene>
    <name evidence="6" type="ORF">ACFPN9_00670</name>
</gene>
<dbReference type="Pfam" id="PF03466">
    <property type="entry name" value="LysR_substrate"/>
    <property type="match status" value="1"/>
</dbReference>
<proteinExistence type="inferred from homology"/>
<evidence type="ECO:0000313" key="7">
    <source>
        <dbReference type="Proteomes" id="UP001596060"/>
    </source>
</evidence>
<keyword evidence="4" id="KW-0804">Transcription</keyword>
<dbReference type="PANTHER" id="PTHR30419:SF8">
    <property type="entry name" value="NITROGEN ASSIMILATION TRANSCRIPTIONAL ACTIVATOR-RELATED"/>
    <property type="match status" value="1"/>
</dbReference>
<dbReference type="RefSeq" id="WP_066722133.1">
    <property type="nucleotide sequence ID" value="NZ_JBHSLU010000003.1"/>
</dbReference>
<evidence type="ECO:0000256" key="4">
    <source>
        <dbReference type="ARBA" id="ARBA00023163"/>
    </source>
</evidence>
<dbReference type="EMBL" id="JBHSLU010000003">
    <property type="protein sequence ID" value="MFC5503763.1"/>
    <property type="molecule type" value="Genomic_DNA"/>
</dbReference>
<dbReference type="Pfam" id="PF00126">
    <property type="entry name" value="HTH_1"/>
    <property type="match status" value="1"/>
</dbReference>
<dbReference type="SUPFAM" id="SSF46785">
    <property type="entry name" value="Winged helix' DNA-binding domain"/>
    <property type="match status" value="1"/>
</dbReference>
<dbReference type="InterPro" id="IPR036388">
    <property type="entry name" value="WH-like_DNA-bd_sf"/>
</dbReference>
<sequence length="300" mass="31995">MNIDIRQMRAFLAVAATGSFTRAADRLALSQPALTVQIRKLEQALALRIFDRNTRSVALTRAGRDLLPVFERLVRELDGIVSDSRAQASLSRGVVRLAVLPSIASGLLPDIIARFRRAHPDVLFVIRDAIAATVNAATQAEEVDLGITGGSLDLQDLEALLTTTDHMHAVFPQGHALEREGEVSLADLAAHPLILMDSATSVRQVVDQAFSAAGLRIEVAAEATYMSTAAALASAGLGVAILPGSAMEVRAVPALRSRRIGSPAFARRITVIRRAGRTLPPASALFLRELQQALAPPPET</sequence>
<evidence type="ECO:0000256" key="1">
    <source>
        <dbReference type="ARBA" id="ARBA00009437"/>
    </source>
</evidence>
<dbReference type="InterPro" id="IPR050950">
    <property type="entry name" value="HTH-type_LysR_regulators"/>
</dbReference>
<dbReference type="Proteomes" id="UP001596060">
    <property type="component" value="Unassembled WGS sequence"/>
</dbReference>
<dbReference type="InterPro" id="IPR036390">
    <property type="entry name" value="WH_DNA-bd_sf"/>
</dbReference>